<dbReference type="RefSeq" id="WP_003700120.1">
    <property type="nucleotide sequence ID" value="NZ_CBCRTQ010000002.1"/>
</dbReference>
<dbReference type="Pfam" id="PF17953">
    <property type="entry name" value="Csm4_C"/>
    <property type="match status" value="1"/>
</dbReference>
<evidence type="ECO:0000313" key="6">
    <source>
        <dbReference type="EMBL" id="PTR98771.1"/>
    </source>
</evidence>
<comment type="similarity">
    <text evidence="1">Belongs to the CRISPR-associated Csm4 family.</text>
</comment>
<dbReference type="InterPro" id="IPR040932">
    <property type="entry name" value="Csm4_C"/>
</dbReference>
<dbReference type="AlphaFoldDB" id="A0ABD6XIS4"/>
<dbReference type="GO" id="GO:0003723">
    <property type="term" value="F:RNA binding"/>
    <property type="evidence" value="ECO:0007669"/>
    <property type="project" value="UniProtKB-KW"/>
</dbReference>
<evidence type="ECO:0000259" key="5">
    <source>
        <dbReference type="Pfam" id="PF17953"/>
    </source>
</evidence>
<accession>A0ABD6XIS4</accession>
<sequence length="305" mass="34777">MEVQAYKLDFQTVHFGNGNLNESIGSFNASRLYSALFLESLKLNVDKEFLDLSKSDNFLLSDSFPLKDGEFYLPKPIGYPKMPLNSESTKETRRKTKKSKKLRYIKYTDIEDYVEGNCDVEKLDGIDSFFSKNTVVTKKGIDPYEVGITNFKTSLYILTIKHELLDMLMNSLQYSGIGGKRSSGYGRFTVEKLDIPNEFSKNIVINDSEYGVYMTLNTSIPNNDELDVVLPTAEYLLEKSSGFAYSTASKSLLRKQDLYKFVVGTTLTKTYSGNIFDVRPDGFPHPVWNYAKGLFYKLPYLDRGR</sequence>
<evidence type="ECO:0000256" key="4">
    <source>
        <dbReference type="ARBA" id="ARBA00023118"/>
    </source>
</evidence>
<dbReference type="NCBIfam" id="TIGR01903">
    <property type="entry name" value="cas5_csm4"/>
    <property type="match status" value="1"/>
</dbReference>
<evidence type="ECO:0000313" key="7">
    <source>
        <dbReference type="Proteomes" id="UP000244552"/>
    </source>
</evidence>
<evidence type="ECO:0000256" key="3">
    <source>
        <dbReference type="ARBA" id="ARBA00022884"/>
    </source>
</evidence>
<feature type="domain" description="Csm4 C-terminal" evidence="5">
    <location>
        <begin position="212"/>
        <end position="298"/>
    </location>
</feature>
<proteinExistence type="inferred from homology"/>
<evidence type="ECO:0000256" key="2">
    <source>
        <dbReference type="ARBA" id="ARBA00016109"/>
    </source>
</evidence>
<organism evidence="6 7">
    <name type="scientific">Ligilactobacillus salivarius</name>
    <dbReference type="NCBI Taxonomy" id="1624"/>
    <lineage>
        <taxon>Bacteria</taxon>
        <taxon>Bacillati</taxon>
        <taxon>Bacillota</taxon>
        <taxon>Bacilli</taxon>
        <taxon>Lactobacillales</taxon>
        <taxon>Lactobacillaceae</taxon>
        <taxon>Ligilactobacillus</taxon>
    </lineage>
</organism>
<evidence type="ECO:0000256" key="1">
    <source>
        <dbReference type="ARBA" id="ARBA00005772"/>
    </source>
</evidence>
<gene>
    <name evidence="6" type="ORF">DBP89_01190</name>
</gene>
<dbReference type="Proteomes" id="UP000244552">
    <property type="component" value="Unassembled WGS sequence"/>
</dbReference>
<dbReference type="GO" id="GO:0051607">
    <property type="term" value="P:defense response to virus"/>
    <property type="evidence" value="ECO:0007669"/>
    <property type="project" value="UniProtKB-KW"/>
</dbReference>
<reference evidence="6 7" key="1">
    <citation type="journal article" date="2018" name="Genome Announc.">
        <title>Fifty-Six Draft Genome Sequences of 10 Lactobacillus Species from 22 Commercial Dietary Supplements.</title>
        <authorList>
            <person name="Gangiredla J."/>
            <person name="Barnaba T.J."/>
            <person name="Mammel M.K."/>
            <person name="Lacher D.W."/>
            <person name="Elkins C.A."/>
            <person name="Lampel K.A."/>
            <person name="Whitehouse C.A."/>
            <person name="Tartera C."/>
        </authorList>
    </citation>
    <scope>NUCLEOTIDE SEQUENCE [LARGE SCALE GENOMIC DNA]</scope>
    <source>
        <strain evidence="6 7">DS11_12</strain>
    </source>
</reference>
<dbReference type="EMBL" id="QAGV01000001">
    <property type="protein sequence ID" value="PTR98771.1"/>
    <property type="molecule type" value="Genomic_DNA"/>
</dbReference>
<name>A0ABD6XIS4_9LACO</name>
<keyword evidence="4" id="KW-0051">Antiviral defense</keyword>
<comment type="caution">
    <text evidence="6">The sequence shown here is derived from an EMBL/GenBank/DDBJ whole genome shotgun (WGS) entry which is preliminary data.</text>
</comment>
<keyword evidence="3" id="KW-0694">RNA-binding</keyword>
<protein>
    <recommendedName>
        <fullName evidence="2">CRISPR system Cms protein Csm4</fullName>
    </recommendedName>
</protein>
<dbReference type="InterPro" id="IPR005510">
    <property type="entry name" value="Csm4"/>
</dbReference>